<feature type="transmembrane region" description="Helical" evidence="1">
    <location>
        <begin position="104"/>
        <end position="137"/>
    </location>
</feature>
<feature type="transmembrane region" description="Helical" evidence="1">
    <location>
        <begin position="191"/>
        <end position="207"/>
    </location>
</feature>
<keyword evidence="1" id="KW-1133">Transmembrane helix</keyword>
<evidence type="ECO:0000313" key="2">
    <source>
        <dbReference type="EMBL" id="TYP93133.1"/>
    </source>
</evidence>
<sequence length="263" mass="29879">MLQYLKESTFRANDVFLRAIMVLKHHYFSVAGLCFLLFVTSNLSSYLAFTLEDSNAYVFKGMLCFVFLTLFFGTQLVLIKRALLLARGVEHADFKDYIPTAKQFFNFLLGFVLYSFLVGIVYLLSSVVSFPLLYLGADVETISMEVNPFLTGLIMMIVLLRITFFPYFIVDKRYSLLRSCRLSVALTKGNVTSLLLLLLGIGLAYIFQVSFEYLGYFIIAKVFSAINTFVIIPLVSLVMAVAYHDMMKDYKGGDDPELLKNII</sequence>
<dbReference type="Proteomes" id="UP000325105">
    <property type="component" value="Unassembled WGS sequence"/>
</dbReference>
<dbReference type="AlphaFoldDB" id="A0A5S5DAN4"/>
<evidence type="ECO:0008006" key="4">
    <source>
        <dbReference type="Google" id="ProtNLM"/>
    </source>
</evidence>
<accession>A0A5S5DAN4</accession>
<dbReference type="RefSeq" id="WP_148909078.1">
    <property type="nucleotide sequence ID" value="NZ_VNHX01000014.1"/>
</dbReference>
<proteinExistence type="predicted"/>
<evidence type="ECO:0000313" key="3">
    <source>
        <dbReference type="Proteomes" id="UP000325105"/>
    </source>
</evidence>
<keyword evidence="3" id="KW-1185">Reference proteome</keyword>
<gene>
    <name evidence="2" type="ORF">BC792_11434</name>
</gene>
<dbReference type="OrthoDB" id="752539at2"/>
<dbReference type="EMBL" id="VNHX01000014">
    <property type="protein sequence ID" value="TYP93133.1"/>
    <property type="molecule type" value="Genomic_DNA"/>
</dbReference>
<feature type="transmembrane region" description="Helical" evidence="1">
    <location>
        <begin position="57"/>
        <end position="79"/>
    </location>
</feature>
<keyword evidence="1" id="KW-0812">Transmembrane</keyword>
<feature type="transmembrane region" description="Helical" evidence="1">
    <location>
        <begin position="213"/>
        <end position="243"/>
    </location>
</feature>
<keyword evidence="1" id="KW-0472">Membrane</keyword>
<protein>
    <recommendedName>
        <fullName evidence="4">Glycerophosphoryl diester phosphodiesterase family protein</fullName>
    </recommendedName>
</protein>
<name>A0A5S5DAN4_9SPHI</name>
<feature type="transmembrane region" description="Helical" evidence="1">
    <location>
        <begin position="27"/>
        <end position="51"/>
    </location>
</feature>
<organism evidence="2 3">
    <name type="scientific">Sphingobacterium allocomposti</name>
    <dbReference type="NCBI Taxonomy" id="415956"/>
    <lineage>
        <taxon>Bacteria</taxon>
        <taxon>Pseudomonadati</taxon>
        <taxon>Bacteroidota</taxon>
        <taxon>Sphingobacteriia</taxon>
        <taxon>Sphingobacteriales</taxon>
        <taxon>Sphingobacteriaceae</taxon>
        <taxon>Sphingobacterium</taxon>
    </lineage>
</organism>
<feature type="transmembrane region" description="Helical" evidence="1">
    <location>
        <begin position="149"/>
        <end position="170"/>
    </location>
</feature>
<reference evidence="2 3" key="1">
    <citation type="submission" date="2019-07" db="EMBL/GenBank/DDBJ databases">
        <title>Genomic Encyclopedia of Archaeal and Bacterial Type Strains, Phase II (KMG-II): from individual species to whole genera.</title>
        <authorList>
            <person name="Goeker M."/>
        </authorList>
    </citation>
    <scope>NUCLEOTIDE SEQUENCE [LARGE SCALE GENOMIC DNA]</scope>
    <source>
        <strain evidence="2 3">DSM 18850</strain>
    </source>
</reference>
<evidence type="ECO:0000256" key="1">
    <source>
        <dbReference type="SAM" id="Phobius"/>
    </source>
</evidence>
<comment type="caution">
    <text evidence="2">The sequence shown here is derived from an EMBL/GenBank/DDBJ whole genome shotgun (WGS) entry which is preliminary data.</text>
</comment>